<dbReference type="InterPro" id="IPR027417">
    <property type="entry name" value="P-loop_NTPase"/>
</dbReference>
<dbReference type="Pfam" id="PF00005">
    <property type="entry name" value="ABC_tran"/>
    <property type="match status" value="2"/>
</dbReference>
<organism evidence="4 5">
    <name type="scientific">Staphylococcus kloosii</name>
    <dbReference type="NCBI Taxonomy" id="29384"/>
    <lineage>
        <taxon>Bacteria</taxon>
        <taxon>Bacillati</taxon>
        <taxon>Bacillota</taxon>
        <taxon>Bacilli</taxon>
        <taxon>Bacillales</taxon>
        <taxon>Staphylococcaceae</taxon>
        <taxon>Staphylococcus</taxon>
    </lineage>
</organism>
<evidence type="ECO:0000313" key="4">
    <source>
        <dbReference type="EMBL" id="HJF68693.1"/>
    </source>
</evidence>
<dbReference type="Proteomes" id="UP000706163">
    <property type="component" value="Unassembled WGS sequence"/>
</dbReference>
<dbReference type="PANTHER" id="PTHR42855:SF2">
    <property type="entry name" value="DRUG RESISTANCE ABC TRANSPORTER,ATP-BINDING PROTEIN"/>
    <property type="match status" value="1"/>
</dbReference>
<dbReference type="GO" id="GO:0005524">
    <property type="term" value="F:ATP binding"/>
    <property type="evidence" value="ECO:0007669"/>
    <property type="project" value="UniProtKB-KW"/>
</dbReference>
<proteinExistence type="predicted"/>
<dbReference type="FunFam" id="3.40.50.300:FF:000011">
    <property type="entry name" value="Putative ABC transporter ATP-binding component"/>
    <property type="match status" value="1"/>
</dbReference>
<keyword evidence="1" id="KW-0547">Nucleotide-binding</keyword>
<dbReference type="PROSITE" id="PS50893">
    <property type="entry name" value="ABC_TRANSPORTER_2"/>
    <property type="match status" value="1"/>
</dbReference>
<reference evidence="4" key="1">
    <citation type="journal article" date="2021" name="PeerJ">
        <title>Extensive microbial diversity within the chicken gut microbiome revealed by metagenomics and culture.</title>
        <authorList>
            <person name="Gilroy R."/>
            <person name="Ravi A."/>
            <person name="Getino M."/>
            <person name="Pursley I."/>
            <person name="Horton D.L."/>
            <person name="Alikhan N.F."/>
            <person name="Baker D."/>
            <person name="Gharbi K."/>
            <person name="Hall N."/>
            <person name="Watson M."/>
            <person name="Adriaenssens E.M."/>
            <person name="Foster-Nyarko E."/>
            <person name="Jarju S."/>
            <person name="Secka A."/>
            <person name="Antonio M."/>
            <person name="Oren A."/>
            <person name="Chaudhuri R.R."/>
            <person name="La Ragione R."/>
            <person name="Hildebrand F."/>
            <person name="Pallen M.J."/>
        </authorList>
    </citation>
    <scope>NUCLEOTIDE SEQUENCE</scope>
    <source>
        <strain evidence="4">CHK149-3286</strain>
    </source>
</reference>
<dbReference type="GO" id="GO:0016887">
    <property type="term" value="F:ATP hydrolysis activity"/>
    <property type="evidence" value="ECO:0007669"/>
    <property type="project" value="InterPro"/>
</dbReference>
<dbReference type="RefSeq" id="WP_278676020.1">
    <property type="nucleotide sequence ID" value="NZ_DYVT01000120.1"/>
</dbReference>
<dbReference type="EMBL" id="DYVT01000120">
    <property type="protein sequence ID" value="HJF68693.1"/>
    <property type="molecule type" value="Genomic_DNA"/>
</dbReference>
<dbReference type="Pfam" id="PF12848">
    <property type="entry name" value="ABC_tran_Xtn"/>
    <property type="match status" value="1"/>
</dbReference>
<feature type="domain" description="ABC transporter" evidence="3">
    <location>
        <begin position="4"/>
        <end position="257"/>
    </location>
</feature>
<dbReference type="SUPFAM" id="SSF52540">
    <property type="entry name" value="P-loop containing nucleoside triphosphate hydrolases"/>
    <property type="match status" value="2"/>
</dbReference>
<evidence type="ECO:0000256" key="1">
    <source>
        <dbReference type="ARBA" id="ARBA00022741"/>
    </source>
</evidence>
<name>A0A921KY43_9STAP</name>
<feature type="non-terminal residue" evidence="4">
    <location>
        <position position="407"/>
    </location>
</feature>
<dbReference type="PROSITE" id="PS00211">
    <property type="entry name" value="ABC_TRANSPORTER_1"/>
    <property type="match status" value="1"/>
</dbReference>
<dbReference type="InterPro" id="IPR051309">
    <property type="entry name" value="ABCF_ATPase"/>
</dbReference>
<dbReference type="CDD" id="cd03221">
    <property type="entry name" value="ABCF_EF-3"/>
    <property type="match status" value="1"/>
</dbReference>
<dbReference type="InterPro" id="IPR003593">
    <property type="entry name" value="AAA+_ATPase"/>
</dbReference>
<dbReference type="InterPro" id="IPR003439">
    <property type="entry name" value="ABC_transporter-like_ATP-bd"/>
</dbReference>
<dbReference type="PANTHER" id="PTHR42855">
    <property type="entry name" value="ABC TRANSPORTER ATP-BINDING SUBUNIT"/>
    <property type="match status" value="1"/>
</dbReference>
<evidence type="ECO:0000259" key="3">
    <source>
        <dbReference type="PROSITE" id="PS50893"/>
    </source>
</evidence>
<protein>
    <submittedName>
        <fullName evidence="4">ATP-binding cassette domain-containing protein</fullName>
    </submittedName>
</protein>
<dbReference type="AlphaFoldDB" id="A0A921KY43"/>
<gene>
    <name evidence="4" type="ORF">K8V85_10315</name>
</gene>
<keyword evidence="2 4" id="KW-0067">ATP-binding</keyword>
<evidence type="ECO:0000313" key="5">
    <source>
        <dbReference type="Proteomes" id="UP000706163"/>
    </source>
</evidence>
<comment type="caution">
    <text evidence="4">The sequence shown here is derived from an EMBL/GenBank/DDBJ whole genome shotgun (WGS) entry which is preliminary data.</text>
</comment>
<dbReference type="Gene3D" id="3.40.50.300">
    <property type="entry name" value="P-loop containing nucleotide triphosphate hydrolases"/>
    <property type="match status" value="2"/>
</dbReference>
<dbReference type="SMART" id="SM00382">
    <property type="entry name" value="AAA"/>
    <property type="match status" value="1"/>
</dbReference>
<sequence length="407" mass="46506">MNILNASNISKRYLDNTVFENIKITLNEGDKVGIVGRNGEGKTTLLNLLSGIELPSTGTMSWKKNVCIGYLNQIPQYKSDKKVYDCLKEVFHTTNVLSDKMTELEKRMTSNDNDLENLLSQYGKIQEQFEAHGGYEIEAQIRRVSKGLNINQLLESDWGTLSGGEKTKVGLAQILLKSTDLLLLDEPTNHLDIDSINWLTEYIKNKNGAVVIISHDRYFLDETINHILEIDQQQLFSYHGNYSYYIVEREKRILAEFEAYQTQQKKINKMEQSIKQLRIWASQAKPPNAAMYKRAKSMEKALNRIKRLEKPVLEADKMKFDLQENKRVSNDVVELQHVAKMYNDLLFEDINVLVERGQNVSIVGPNGSGKTTLIKIILGNVKPDEGIVKRANNLNIGYLSQNPFSHH</sequence>
<reference evidence="4" key="2">
    <citation type="submission" date="2021-09" db="EMBL/GenBank/DDBJ databases">
        <authorList>
            <person name="Gilroy R."/>
        </authorList>
    </citation>
    <scope>NUCLEOTIDE SEQUENCE</scope>
    <source>
        <strain evidence="4">CHK149-3286</strain>
    </source>
</reference>
<dbReference type="InterPro" id="IPR032781">
    <property type="entry name" value="ABC_tran_Xtn"/>
</dbReference>
<accession>A0A921KY43</accession>
<dbReference type="InterPro" id="IPR017871">
    <property type="entry name" value="ABC_transporter-like_CS"/>
</dbReference>
<evidence type="ECO:0000256" key="2">
    <source>
        <dbReference type="ARBA" id="ARBA00022840"/>
    </source>
</evidence>